<evidence type="ECO:0000256" key="1">
    <source>
        <dbReference type="ARBA" id="ARBA00023015"/>
    </source>
</evidence>
<dbReference type="GO" id="GO:0000435">
    <property type="term" value="P:positive regulation of transcription from RNA polymerase II promoter by galactose"/>
    <property type="evidence" value="ECO:0007669"/>
    <property type="project" value="TreeGrafter"/>
</dbReference>
<dbReference type="InterPro" id="IPR051127">
    <property type="entry name" value="Fungal_SecMet_Regulators"/>
</dbReference>
<feature type="region of interest" description="Disordered" evidence="4">
    <location>
        <begin position="37"/>
        <end position="69"/>
    </location>
</feature>
<gene>
    <name evidence="6" type="ORF">BO78DRAFT_391298</name>
</gene>
<dbReference type="GO" id="GO:0005634">
    <property type="term" value="C:nucleus"/>
    <property type="evidence" value="ECO:0007669"/>
    <property type="project" value="TreeGrafter"/>
</dbReference>
<evidence type="ECO:0000256" key="4">
    <source>
        <dbReference type="SAM" id="MobiDB-lite"/>
    </source>
</evidence>
<evidence type="ECO:0000256" key="3">
    <source>
        <dbReference type="ARBA" id="ARBA00023242"/>
    </source>
</evidence>
<dbReference type="VEuPathDB" id="FungiDB:BO78DRAFT_391298"/>
<keyword evidence="2" id="KW-0804">Transcription</keyword>
<dbReference type="CDD" id="cd12148">
    <property type="entry name" value="fungal_TF_MHR"/>
    <property type="match status" value="1"/>
</dbReference>
<proteinExistence type="predicted"/>
<dbReference type="PANTHER" id="PTHR47424:SF4">
    <property type="entry name" value="ZN(II)2CYS6 TRANSCRIPTION FACTOR (EUROFUNG)"/>
    <property type="match status" value="1"/>
</dbReference>
<dbReference type="GO" id="GO:0006351">
    <property type="term" value="P:DNA-templated transcription"/>
    <property type="evidence" value="ECO:0007669"/>
    <property type="project" value="InterPro"/>
</dbReference>
<protein>
    <recommendedName>
        <fullName evidence="5">Xylanolytic transcriptional activator regulatory domain-containing protein</fullName>
    </recommendedName>
</protein>
<sequence>MSPEKDEMRCCPPRRSKVLFPVCTGCQKSAEKDRCLYATGRNGRRMSVDPTADESAGKEPNPTAGLDTRLYSDVADGGNIHHGIASTVTSSVEMPVSKPPSVDSMNGMTGDPTQFPEVFGSSSAGSFMRRIQAATRVDQGSGHVPARRSLTGITDHSLKDNSLPGEKAALTALPPRGLADCLVQAYWKFEWSVYPIVDRRHVEVAYESLWSSPRPDCSVVLMSTINLCFALGCHYCELLPPEECKSLSEDFFTRAEYYLRQSQYIPSLEKVQCLLLSTIYLQSTDHVLRCWMTAGEAIRMAQSLGLHLDQDTSFDTVRVRENIRRTWHGCVWLDRVLSATLGRPGMIPKWLFTSVPLPSMIDDEFFDTQADGSDTRPDGKPCILAFSVKAFELYLILDDILVEIYLNSNHDIDVNSKLTSTLEIDSKIQAWKGSLPNHLQYTPSARNDGSIVHRQATILRIRSLHIRILLFRPALIGYCKRGVPEYTERPPDSADSSLSDIMLFQCSRKCSNLHMNWSRSSTVNSTLRVPKRVRFHPGDVFTAATIILVERFLENKKENPSKNATADRIWDAAIHVLQTYTVVADSATKCLAALDVLSESLYLGSSEARLRQSFLEMSRLLGDVTSIPPFDIDDFLWLG</sequence>
<keyword evidence="3" id="KW-0539">Nucleus</keyword>
<dbReference type="Pfam" id="PF04082">
    <property type="entry name" value="Fungal_trans"/>
    <property type="match status" value="1"/>
</dbReference>
<dbReference type="GO" id="GO:0000978">
    <property type="term" value="F:RNA polymerase II cis-regulatory region sequence-specific DNA binding"/>
    <property type="evidence" value="ECO:0007669"/>
    <property type="project" value="TreeGrafter"/>
</dbReference>
<dbReference type="AlphaFoldDB" id="A0A319DU10"/>
<dbReference type="PANTHER" id="PTHR47424">
    <property type="entry name" value="REGULATORY PROTEIN GAL4"/>
    <property type="match status" value="1"/>
</dbReference>
<keyword evidence="7" id="KW-1185">Reference proteome</keyword>
<dbReference type="GO" id="GO:0008270">
    <property type="term" value="F:zinc ion binding"/>
    <property type="evidence" value="ECO:0007669"/>
    <property type="project" value="InterPro"/>
</dbReference>
<dbReference type="OrthoDB" id="4507817at2759"/>
<dbReference type="Proteomes" id="UP000248423">
    <property type="component" value="Unassembled WGS sequence"/>
</dbReference>
<feature type="domain" description="Xylanolytic transcriptional activator regulatory" evidence="5">
    <location>
        <begin position="290"/>
        <end position="364"/>
    </location>
</feature>
<accession>A0A319DU10</accession>
<feature type="region of interest" description="Disordered" evidence="4">
    <location>
        <begin position="90"/>
        <end position="109"/>
    </location>
</feature>
<keyword evidence="1" id="KW-0805">Transcription regulation</keyword>
<evidence type="ECO:0000256" key="2">
    <source>
        <dbReference type="ARBA" id="ARBA00023163"/>
    </source>
</evidence>
<dbReference type="STRING" id="1448318.A0A319DU10"/>
<dbReference type="EMBL" id="KZ826422">
    <property type="protein sequence ID" value="PYI01192.1"/>
    <property type="molecule type" value="Genomic_DNA"/>
</dbReference>
<evidence type="ECO:0000259" key="5">
    <source>
        <dbReference type="SMART" id="SM00906"/>
    </source>
</evidence>
<reference evidence="6 7" key="1">
    <citation type="submission" date="2018-02" db="EMBL/GenBank/DDBJ databases">
        <title>The genomes of Aspergillus section Nigri reveals drivers in fungal speciation.</title>
        <authorList>
            <consortium name="DOE Joint Genome Institute"/>
            <person name="Vesth T.C."/>
            <person name="Nybo J."/>
            <person name="Theobald S."/>
            <person name="Brandl J."/>
            <person name="Frisvad J.C."/>
            <person name="Nielsen K.F."/>
            <person name="Lyhne E.K."/>
            <person name="Kogle M.E."/>
            <person name="Kuo A."/>
            <person name="Riley R."/>
            <person name="Clum A."/>
            <person name="Nolan M."/>
            <person name="Lipzen A."/>
            <person name="Salamov A."/>
            <person name="Henrissat B."/>
            <person name="Wiebenga A."/>
            <person name="De vries R.P."/>
            <person name="Grigoriev I.V."/>
            <person name="Mortensen U.H."/>
            <person name="Andersen M.R."/>
            <person name="Baker S.E."/>
        </authorList>
    </citation>
    <scope>NUCLEOTIDE SEQUENCE [LARGE SCALE GENOMIC DNA]</scope>
    <source>
        <strain evidence="6 7">CBS 121057</strain>
    </source>
</reference>
<dbReference type="GO" id="GO:0000981">
    <property type="term" value="F:DNA-binding transcription factor activity, RNA polymerase II-specific"/>
    <property type="evidence" value="ECO:0007669"/>
    <property type="project" value="TreeGrafter"/>
</dbReference>
<organism evidence="6 7">
    <name type="scientific">Aspergillus sclerotiicarbonarius (strain CBS 121057 / IBT 28362)</name>
    <dbReference type="NCBI Taxonomy" id="1448318"/>
    <lineage>
        <taxon>Eukaryota</taxon>
        <taxon>Fungi</taxon>
        <taxon>Dikarya</taxon>
        <taxon>Ascomycota</taxon>
        <taxon>Pezizomycotina</taxon>
        <taxon>Eurotiomycetes</taxon>
        <taxon>Eurotiomycetidae</taxon>
        <taxon>Eurotiales</taxon>
        <taxon>Aspergillaceae</taxon>
        <taxon>Aspergillus</taxon>
        <taxon>Aspergillus subgen. Circumdati</taxon>
    </lineage>
</organism>
<dbReference type="SMART" id="SM00906">
    <property type="entry name" value="Fungal_trans"/>
    <property type="match status" value="1"/>
</dbReference>
<name>A0A319DU10_ASPSB</name>
<evidence type="ECO:0000313" key="7">
    <source>
        <dbReference type="Proteomes" id="UP000248423"/>
    </source>
</evidence>
<dbReference type="InterPro" id="IPR007219">
    <property type="entry name" value="XnlR_reg_dom"/>
</dbReference>
<evidence type="ECO:0000313" key="6">
    <source>
        <dbReference type="EMBL" id="PYI01192.1"/>
    </source>
</evidence>